<dbReference type="AlphaFoldDB" id="A0A8X8WUJ0"/>
<feature type="region of interest" description="Disordered" evidence="1">
    <location>
        <begin position="1"/>
        <end position="22"/>
    </location>
</feature>
<reference evidence="2" key="2">
    <citation type="submission" date="2020-08" db="EMBL/GenBank/DDBJ databases">
        <title>Plant Genome Project.</title>
        <authorList>
            <person name="Zhang R.-G."/>
        </authorList>
    </citation>
    <scope>NUCLEOTIDE SEQUENCE</scope>
    <source>
        <strain evidence="2">Huo1</strain>
        <tissue evidence="2">Leaf</tissue>
    </source>
</reference>
<keyword evidence="3" id="KW-1185">Reference proteome</keyword>
<proteinExistence type="predicted"/>
<evidence type="ECO:0000256" key="1">
    <source>
        <dbReference type="SAM" id="MobiDB-lite"/>
    </source>
</evidence>
<feature type="region of interest" description="Disordered" evidence="1">
    <location>
        <begin position="98"/>
        <end position="141"/>
    </location>
</feature>
<name>A0A8X8WUJ0_SALSN</name>
<dbReference type="EMBL" id="PNBA02000014">
    <property type="protein sequence ID" value="KAG6401059.1"/>
    <property type="molecule type" value="Genomic_DNA"/>
</dbReference>
<reference evidence="2" key="1">
    <citation type="submission" date="2018-01" db="EMBL/GenBank/DDBJ databases">
        <authorList>
            <person name="Mao J.F."/>
        </authorList>
    </citation>
    <scope>NUCLEOTIDE SEQUENCE</scope>
    <source>
        <strain evidence="2">Huo1</strain>
        <tissue evidence="2">Leaf</tissue>
    </source>
</reference>
<dbReference type="Proteomes" id="UP000298416">
    <property type="component" value="Unassembled WGS sequence"/>
</dbReference>
<protein>
    <submittedName>
        <fullName evidence="2">Uncharacterized protein</fullName>
    </submittedName>
</protein>
<feature type="compositionally biased region" description="Low complexity" evidence="1">
    <location>
        <begin position="51"/>
        <end position="64"/>
    </location>
</feature>
<organism evidence="2">
    <name type="scientific">Salvia splendens</name>
    <name type="common">Scarlet sage</name>
    <dbReference type="NCBI Taxonomy" id="180675"/>
    <lineage>
        <taxon>Eukaryota</taxon>
        <taxon>Viridiplantae</taxon>
        <taxon>Streptophyta</taxon>
        <taxon>Embryophyta</taxon>
        <taxon>Tracheophyta</taxon>
        <taxon>Spermatophyta</taxon>
        <taxon>Magnoliopsida</taxon>
        <taxon>eudicotyledons</taxon>
        <taxon>Gunneridae</taxon>
        <taxon>Pentapetalae</taxon>
        <taxon>asterids</taxon>
        <taxon>lamiids</taxon>
        <taxon>Lamiales</taxon>
        <taxon>Lamiaceae</taxon>
        <taxon>Nepetoideae</taxon>
        <taxon>Mentheae</taxon>
        <taxon>Salviinae</taxon>
        <taxon>Salvia</taxon>
        <taxon>Salvia subgen. Calosphace</taxon>
        <taxon>core Calosphace</taxon>
    </lineage>
</organism>
<evidence type="ECO:0000313" key="3">
    <source>
        <dbReference type="Proteomes" id="UP000298416"/>
    </source>
</evidence>
<gene>
    <name evidence="2" type="ORF">SASPL_137904</name>
</gene>
<comment type="caution">
    <text evidence="2">The sequence shown here is derived from an EMBL/GenBank/DDBJ whole genome shotgun (WGS) entry which is preliminary data.</text>
</comment>
<feature type="region of interest" description="Disordered" evidence="1">
    <location>
        <begin position="36"/>
        <end position="75"/>
    </location>
</feature>
<sequence>MDRSHIANNLRQPRNPLADGDGWINPRLIRVPVGSRGRGRISAASRRRGHISASSRGRGRILSNSRRRSQQSARDDEGLIHHLWSFICRSHIGEPAGSVGASPLTGGLTGSDDGSSPAGGLTGGEGSASPTGGLAGGEGDAIFEVSWERNKAEAEREAKALFGENCLDP</sequence>
<feature type="compositionally biased region" description="Low complexity" evidence="1">
    <location>
        <begin position="103"/>
        <end position="116"/>
    </location>
</feature>
<evidence type="ECO:0000313" key="2">
    <source>
        <dbReference type="EMBL" id="KAG6401059.1"/>
    </source>
</evidence>
<feature type="compositionally biased region" description="Polar residues" evidence="1">
    <location>
        <begin position="1"/>
        <end position="12"/>
    </location>
</feature>
<accession>A0A8X8WUJ0</accession>